<organism evidence="1">
    <name type="scientific">marine sediment metagenome</name>
    <dbReference type="NCBI Taxonomy" id="412755"/>
    <lineage>
        <taxon>unclassified sequences</taxon>
        <taxon>metagenomes</taxon>
        <taxon>ecological metagenomes</taxon>
    </lineage>
</organism>
<comment type="caution">
    <text evidence="1">The sequence shown here is derived from an EMBL/GenBank/DDBJ whole genome shotgun (WGS) entry which is preliminary data.</text>
</comment>
<accession>A0A0F9AGI0</accession>
<proteinExistence type="predicted"/>
<dbReference type="AlphaFoldDB" id="A0A0F9AGI0"/>
<protein>
    <submittedName>
        <fullName evidence="1">Uncharacterized protein</fullName>
    </submittedName>
</protein>
<gene>
    <name evidence="1" type="ORF">LCGC14_2574970</name>
</gene>
<reference evidence="1" key="1">
    <citation type="journal article" date="2015" name="Nature">
        <title>Complex archaea that bridge the gap between prokaryotes and eukaryotes.</title>
        <authorList>
            <person name="Spang A."/>
            <person name="Saw J.H."/>
            <person name="Jorgensen S.L."/>
            <person name="Zaremba-Niedzwiedzka K."/>
            <person name="Martijn J."/>
            <person name="Lind A.E."/>
            <person name="van Eijk R."/>
            <person name="Schleper C."/>
            <person name="Guy L."/>
            <person name="Ettema T.J."/>
        </authorList>
    </citation>
    <scope>NUCLEOTIDE SEQUENCE</scope>
</reference>
<name>A0A0F9AGI0_9ZZZZ</name>
<dbReference type="EMBL" id="LAZR01042844">
    <property type="protein sequence ID" value="KKL08525.1"/>
    <property type="molecule type" value="Genomic_DNA"/>
</dbReference>
<sequence>MAKKNFDNFNDPSFEDFRERFDPIMINLKQILKTVDLNAVVELFETFTSLIKHIGLSKEEILEALTFFIKD</sequence>
<evidence type="ECO:0000313" key="1">
    <source>
        <dbReference type="EMBL" id="KKL08525.1"/>
    </source>
</evidence>